<protein>
    <recommendedName>
        <fullName evidence="2">DUF1468 domain-containing protein</fullName>
    </recommendedName>
</protein>
<dbReference type="Proteomes" id="UP000230821">
    <property type="component" value="Unassembled WGS sequence"/>
</dbReference>
<feature type="domain" description="DUF1468" evidence="2">
    <location>
        <begin position="7"/>
        <end position="143"/>
    </location>
</feature>
<keyword evidence="1" id="KW-0472">Membrane</keyword>
<dbReference type="EMBL" id="PDSK01000096">
    <property type="protein sequence ID" value="PIE33577.1"/>
    <property type="molecule type" value="Genomic_DNA"/>
</dbReference>
<evidence type="ECO:0000259" key="2">
    <source>
        <dbReference type="Pfam" id="PF07331"/>
    </source>
</evidence>
<accession>A0A2G6KD38</accession>
<evidence type="ECO:0000256" key="1">
    <source>
        <dbReference type="SAM" id="Phobius"/>
    </source>
</evidence>
<feature type="transmembrane region" description="Helical" evidence="1">
    <location>
        <begin position="116"/>
        <end position="134"/>
    </location>
</feature>
<comment type="caution">
    <text evidence="3">The sequence shown here is derived from an EMBL/GenBank/DDBJ whole genome shotgun (WGS) entry which is preliminary data.</text>
</comment>
<keyword evidence="1" id="KW-0812">Transmembrane</keyword>
<dbReference type="AlphaFoldDB" id="A0A2G6KD38"/>
<feature type="transmembrane region" description="Helical" evidence="1">
    <location>
        <begin position="77"/>
        <end position="110"/>
    </location>
</feature>
<reference evidence="3 4" key="1">
    <citation type="submission" date="2017-10" db="EMBL/GenBank/DDBJ databases">
        <title>Novel microbial diversity and functional potential in the marine mammal oral microbiome.</title>
        <authorList>
            <person name="Dudek N.K."/>
            <person name="Sun C.L."/>
            <person name="Burstein D."/>
            <person name="Kantor R.S."/>
            <person name="Aliaga Goltsman D.S."/>
            <person name="Bik E.M."/>
            <person name="Thomas B.C."/>
            <person name="Banfield J.F."/>
            <person name="Relman D.A."/>
        </authorList>
    </citation>
    <scope>NUCLEOTIDE SEQUENCE [LARGE SCALE GENOMIC DNA]</scope>
    <source>
        <strain evidence="3">DOLJORAL78_47_16</strain>
    </source>
</reference>
<dbReference type="Pfam" id="PF07331">
    <property type="entry name" value="TctB"/>
    <property type="match status" value="1"/>
</dbReference>
<dbReference type="InterPro" id="IPR009936">
    <property type="entry name" value="DUF1468"/>
</dbReference>
<sequence length="148" mass="16741">MKTADRIVPFLLLGLGIFVFWQASQITFFSDELLGPAFFPQFLAGFFIFLGVLLFLRTFFPIEFPSVDIELQGLGKIAFVIILNIIYLLTIETIGFLITTPILLFAFMMLLKRGKLVSKVVFSIIFPIAAWLVFKTFLNIPLPRGLLG</sequence>
<organism evidence="3 4">
    <name type="scientific">candidate division KSB3 bacterium</name>
    <dbReference type="NCBI Taxonomy" id="2044937"/>
    <lineage>
        <taxon>Bacteria</taxon>
        <taxon>candidate division KSB3</taxon>
    </lineage>
</organism>
<evidence type="ECO:0000313" key="4">
    <source>
        <dbReference type="Proteomes" id="UP000230821"/>
    </source>
</evidence>
<feature type="transmembrane region" description="Helical" evidence="1">
    <location>
        <begin position="7"/>
        <end position="26"/>
    </location>
</feature>
<evidence type="ECO:0000313" key="3">
    <source>
        <dbReference type="EMBL" id="PIE33577.1"/>
    </source>
</evidence>
<keyword evidence="1" id="KW-1133">Transmembrane helix</keyword>
<name>A0A2G6KD38_9BACT</name>
<proteinExistence type="predicted"/>
<gene>
    <name evidence="3" type="ORF">CSA56_10685</name>
</gene>
<feature type="transmembrane region" description="Helical" evidence="1">
    <location>
        <begin position="38"/>
        <end position="56"/>
    </location>
</feature>